<accession>A0ABW2Y255</accession>
<comment type="caution">
    <text evidence="2">The sequence shown here is derived from an EMBL/GenBank/DDBJ whole genome shotgun (WGS) entry which is preliminary data.</text>
</comment>
<evidence type="ECO:0000313" key="3">
    <source>
        <dbReference type="Proteomes" id="UP001597036"/>
    </source>
</evidence>
<dbReference type="Proteomes" id="UP001597036">
    <property type="component" value="Unassembled WGS sequence"/>
</dbReference>
<feature type="non-terminal residue" evidence="2">
    <location>
        <position position="1"/>
    </location>
</feature>
<evidence type="ECO:0000256" key="1">
    <source>
        <dbReference type="SAM" id="MobiDB-lite"/>
    </source>
</evidence>
<gene>
    <name evidence="2" type="ORF">ACFQY8_01005</name>
</gene>
<sequence length="67" mass="7427">GTVKVSLVFYRVLDTSNPKKRVTSANFPASFNNKLSRPRAKPQDPQGVGSSAFRFLSLPVFNNTNKK</sequence>
<proteinExistence type="predicted"/>
<name>A0ABW2Y255_9BIFI</name>
<feature type="region of interest" description="Disordered" evidence="1">
    <location>
        <begin position="29"/>
        <end position="50"/>
    </location>
</feature>
<reference evidence="3" key="1">
    <citation type="journal article" date="2019" name="Int. J. Syst. Evol. Microbiol.">
        <title>The Global Catalogue of Microorganisms (GCM) 10K type strain sequencing project: providing services to taxonomists for standard genome sequencing and annotation.</title>
        <authorList>
            <consortium name="The Broad Institute Genomics Platform"/>
            <consortium name="The Broad Institute Genome Sequencing Center for Infectious Disease"/>
            <person name="Wu L."/>
            <person name="Ma J."/>
        </authorList>
    </citation>
    <scope>NUCLEOTIDE SEQUENCE [LARGE SCALE GENOMIC DNA]</scope>
    <source>
        <strain evidence="3">CCM 8604</strain>
    </source>
</reference>
<keyword evidence="3" id="KW-1185">Reference proteome</keyword>
<dbReference type="EMBL" id="JBHTHQ010000008">
    <property type="protein sequence ID" value="MFD0704332.1"/>
    <property type="molecule type" value="Genomic_DNA"/>
</dbReference>
<protein>
    <submittedName>
        <fullName evidence="2">Uncharacterized protein</fullName>
    </submittedName>
</protein>
<organism evidence="2 3">
    <name type="scientific">Alloscardovia venturai</name>
    <dbReference type="NCBI Taxonomy" id="1769421"/>
    <lineage>
        <taxon>Bacteria</taxon>
        <taxon>Bacillati</taxon>
        <taxon>Actinomycetota</taxon>
        <taxon>Actinomycetes</taxon>
        <taxon>Bifidobacteriales</taxon>
        <taxon>Bifidobacteriaceae</taxon>
        <taxon>Alloscardovia</taxon>
    </lineage>
</organism>
<dbReference type="RefSeq" id="WP_377937762.1">
    <property type="nucleotide sequence ID" value="NZ_JBHTHQ010000008.1"/>
</dbReference>
<evidence type="ECO:0000313" key="2">
    <source>
        <dbReference type="EMBL" id="MFD0704332.1"/>
    </source>
</evidence>